<evidence type="ECO:0000313" key="2">
    <source>
        <dbReference type="Ensembl" id="ENSHHUP00000073242.1"/>
    </source>
</evidence>
<feature type="domain" description="PPM-type phosphatase" evidence="1">
    <location>
        <begin position="6"/>
        <end position="89"/>
    </location>
</feature>
<evidence type="ECO:0000313" key="3">
    <source>
        <dbReference type="Proteomes" id="UP000314982"/>
    </source>
</evidence>
<reference evidence="2" key="3">
    <citation type="submission" date="2025-09" db="UniProtKB">
        <authorList>
            <consortium name="Ensembl"/>
        </authorList>
    </citation>
    <scope>IDENTIFICATION</scope>
</reference>
<dbReference type="Proteomes" id="UP000314982">
    <property type="component" value="Unassembled WGS sequence"/>
</dbReference>
<protein>
    <recommendedName>
        <fullName evidence="1">PPM-type phosphatase domain-containing protein</fullName>
    </recommendedName>
</protein>
<reference evidence="2" key="2">
    <citation type="submission" date="2025-08" db="UniProtKB">
        <authorList>
            <consortium name="Ensembl"/>
        </authorList>
    </citation>
    <scope>IDENTIFICATION</scope>
</reference>
<reference evidence="3" key="1">
    <citation type="submission" date="2018-06" db="EMBL/GenBank/DDBJ databases">
        <title>Genome assembly of Danube salmon.</title>
        <authorList>
            <person name="Macqueen D.J."/>
            <person name="Gundappa M.K."/>
        </authorList>
    </citation>
    <scope>NUCLEOTIDE SEQUENCE [LARGE SCALE GENOMIC DNA]</scope>
</reference>
<dbReference type="SUPFAM" id="SSF81606">
    <property type="entry name" value="PP2C-like"/>
    <property type="match status" value="1"/>
</dbReference>
<dbReference type="GeneTree" id="ENSGT00940000160687"/>
<keyword evidence="3" id="KW-1185">Reference proteome</keyword>
<proteinExistence type="predicted"/>
<accession>A0A4W5QAY7</accession>
<dbReference type="AlphaFoldDB" id="A0A4W5QAY7"/>
<dbReference type="Gene3D" id="3.60.40.10">
    <property type="entry name" value="PPM-type phosphatase domain"/>
    <property type="match status" value="1"/>
</dbReference>
<evidence type="ECO:0000259" key="1">
    <source>
        <dbReference type="Pfam" id="PF00481"/>
    </source>
</evidence>
<dbReference type="InterPro" id="IPR001932">
    <property type="entry name" value="PPM-type_phosphatase-like_dom"/>
</dbReference>
<sequence length="95" mass="11120">MPLHSFGDVRFKWIRELRQSVLESLESGADLNSLNLYQYNLPNYLSPPYLDMMPQLTYHRLQPQDRFLILVSDGLWDEMTTEEAVRMVEGSSLPD</sequence>
<organism evidence="2 3">
    <name type="scientific">Hucho hucho</name>
    <name type="common">huchen</name>
    <dbReference type="NCBI Taxonomy" id="62062"/>
    <lineage>
        <taxon>Eukaryota</taxon>
        <taxon>Metazoa</taxon>
        <taxon>Chordata</taxon>
        <taxon>Craniata</taxon>
        <taxon>Vertebrata</taxon>
        <taxon>Euteleostomi</taxon>
        <taxon>Actinopterygii</taxon>
        <taxon>Neopterygii</taxon>
        <taxon>Teleostei</taxon>
        <taxon>Protacanthopterygii</taxon>
        <taxon>Salmoniformes</taxon>
        <taxon>Salmonidae</taxon>
        <taxon>Salmoninae</taxon>
        <taxon>Hucho</taxon>
    </lineage>
</organism>
<dbReference type="Pfam" id="PF00481">
    <property type="entry name" value="PP2C"/>
    <property type="match status" value="1"/>
</dbReference>
<dbReference type="InterPro" id="IPR036457">
    <property type="entry name" value="PPM-type-like_dom_sf"/>
</dbReference>
<name>A0A4W5QAY7_9TELE</name>
<dbReference type="STRING" id="62062.ENSHHUP00000073242"/>
<dbReference type="Ensembl" id="ENSHHUT00000075655.1">
    <property type="protein sequence ID" value="ENSHHUP00000073242.1"/>
    <property type="gene ID" value="ENSHHUG00000043000.1"/>
</dbReference>